<organism evidence="2 3">
    <name type="scientific">Labrys wisconsinensis</name>
    <dbReference type="NCBI Taxonomy" id="425677"/>
    <lineage>
        <taxon>Bacteria</taxon>
        <taxon>Pseudomonadati</taxon>
        <taxon>Pseudomonadota</taxon>
        <taxon>Alphaproteobacteria</taxon>
        <taxon>Hyphomicrobiales</taxon>
        <taxon>Xanthobacteraceae</taxon>
        <taxon>Labrys</taxon>
    </lineage>
</organism>
<dbReference type="RefSeq" id="WP_307273255.1">
    <property type="nucleotide sequence ID" value="NZ_JAUSVX010000005.1"/>
</dbReference>
<dbReference type="EMBL" id="JAUSVX010000005">
    <property type="protein sequence ID" value="MDQ0469959.1"/>
    <property type="molecule type" value="Genomic_DNA"/>
</dbReference>
<feature type="chain" id="PRO_5046313956" evidence="1">
    <location>
        <begin position="23"/>
        <end position="192"/>
    </location>
</feature>
<evidence type="ECO:0000313" key="2">
    <source>
        <dbReference type="EMBL" id="MDQ0469959.1"/>
    </source>
</evidence>
<dbReference type="InterPro" id="IPR006311">
    <property type="entry name" value="TAT_signal"/>
</dbReference>
<dbReference type="PROSITE" id="PS51318">
    <property type="entry name" value="TAT"/>
    <property type="match status" value="1"/>
</dbReference>
<evidence type="ECO:0000256" key="1">
    <source>
        <dbReference type="SAM" id="SignalP"/>
    </source>
</evidence>
<gene>
    <name evidence="2" type="ORF">QO011_002975</name>
</gene>
<sequence>MRPRRALLAAAMLPAFGPAATAAPIDIAAWASSRPWSYHVSGDKNEPAYLAAIDIERKDDLFIIEGGAPAWAERSVEAIEVLADGTLRHRVCPKAMRCDDGSVPSGFLASAALLAALREGRPLGKAEPVPYGERWVVCIPAERIGIAEPILDPCFDTLTGAVLAQRHRASGRFDGPSLDPWSVRVRQPAAEP</sequence>
<comment type="caution">
    <text evidence="2">The sequence shown here is derived from an EMBL/GenBank/DDBJ whole genome shotgun (WGS) entry which is preliminary data.</text>
</comment>
<dbReference type="Proteomes" id="UP001242480">
    <property type="component" value="Unassembled WGS sequence"/>
</dbReference>
<proteinExistence type="predicted"/>
<protein>
    <submittedName>
        <fullName evidence="2">Uncharacterized protein</fullName>
    </submittedName>
</protein>
<keyword evidence="1" id="KW-0732">Signal</keyword>
<name>A0ABU0J6R4_9HYPH</name>
<feature type="signal peptide" evidence="1">
    <location>
        <begin position="1"/>
        <end position="22"/>
    </location>
</feature>
<keyword evidence="3" id="KW-1185">Reference proteome</keyword>
<accession>A0ABU0J6R4</accession>
<reference evidence="2 3" key="1">
    <citation type="submission" date="2023-07" db="EMBL/GenBank/DDBJ databases">
        <title>Genomic Encyclopedia of Type Strains, Phase IV (KMG-IV): sequencing the most valuable type-strain genomes for metagenomic binning, comparative biology and taxonomic classification.</title>
        <authorList>
            <person name="Goeker M."/>
        </authorList>
    </citation>
    <scope>NUCLEOTIDE SEQUENCE [LARGE SCALE GENOMIC DNA]</scope>
    <source>
        <strain evidence="2 3">DSM 19619</strain>
    </source>
</reference>
<evidence type="ECO:0000313" key="3">
    <source>
        <dbReference type="Proteomes" id="UP001242480"/>
    </source>
</evidence>